<evidence type="ECO:0000313" key="3">
    <source>
        <dbReference type="EMBL" id="EPT06152.1"/>
    </source>
</evidence>
<dbReference type="Proteomes" id="UP000015241">
    <property type="component" value="Unassembled WGS sequence"/>
</dbReference>
<protein>
    <recommendedName>
        <fullName evidence="2">NADP-dependent oxidoreductase domain-containing protein</fullName>
    </recommendedName>
</protein>
<feature type="domain" description="NADP-dependent oxidoreductase" evidence="2">
    <location>
        <begin position="21"/>
        <end position="319"/>
    </location>
</feature>
<dbReference type="CDD" id="cd19077">
    <property type="entry name" value="AKR_AKR8A1-2"/>
    <property type="match status" value="1"/>
</dbReference>
<dbReference type="GO" id="GO:0005737">
    <property type="term" value="C:cytoplasm"/>
    <property type="evidence" value="ECO:0007669"/>
    <property type="project" value="TreeGrafter"/>
</dbReference>
<keyword evidence="1" id="KW-0560">Oxidoreductase</keyword>
<evidence type="ECO:0000256" key="1">
    <source>
        <dbReference type="ARBA" id="ARBA00023002"/>
    </source>
</evidence>
<dbReference type="Gene3D" id="3.20.20.100">
    <property type="entry name" value="NADP-dependent oxidoreductase domain"/>
    <property type="match status" value="1"/>
</dbReference>
<dbReference type="FunCoup" id="S8EM75">
    <property type="interactions" value="289"/>
</dbReference>
<dbReference type="OrthoDB" id="37537at2759"/>
<dbReference type="EMBL" id="KE504122">
    <property type="protein sequence ID" value="EPT06152.1"/>
    <property type="molecule type" value="Genomic_DNA"/>
</dbReference>
<keyword evidence="4" id="KW-1185">Reference proteome</keyword>
<dbReference type="AlphaFoldDB" id="S8EM75"/>
<dbReference type="InParanoid" id="S8EM75"/>
<dbReference type="Pfam" id="PF00248">
    <property type="entry name" value="Aldo_ket_red"/>
    <property type="match status" value="1"/>
</dbReference>
<dbReference type="InterPro" id="IPR036812">
    <property type="entry name" value="NAD(P)_OxRdtase_dom_sf"/>
</dbReference>
<evidence type="ECO:0000313" key="4">
    <source>
        <dbReference type="Proteomes" id="UP000015241"/>
    </source>
</evidence>
<dbReference type="GO" id="GO:0016491">
    <property type="term" value="F:oxidoreductase activity"/>
    <property type="evidence" value="ECO:0007669"/>
    <property type="project" value="UniProtKB-KW"/>
</dbReference>
<dbReference type="PANTHER" id="PTHR43625:SF78">
    <property type="entry name" value="PYRIDOXAL REDUCTASE-RELATED"/>
    <property type="match status" value="1"/>
</dbReference>
<gene>
    <name evidence="3" type="ORF">FOMPIDRAFT_1021199</name>
</gene>
<sequence length="341" mass="36696">MTIRKTAKLGGTASDVTIAKVGHGLMMMTWRGSGVVPDEQCFEAIKAGVDALPPGVKILLNSGEFYANDLGTGNLELLARFFDKYPSYADKVFLSVKGGAKGLAPDASPENLRRSIDNINSALRGTKKLDLFESARVDKNVPIEDAIKTLAALIKEGKFDHIGMSECSAATLRQAHAVHPITAVEIEVSPWSYEEETKKVIATAQELGIAVVAYSPLGRGFLTGQIKSINDLPENDIRRRLTRFGEEFIKHNLALVQSLEAIAAKKGCTPGQLSIAWVGALGEHVVPLPGSSKKERTLENLAGGDVELTAADLAEINDVIAKHEVKGDRYFGNPEAAHLWG</sequence>
<accession>S8EM75</accession>
<dbReference type="InterPro" id="IPR023210">
    <property type="entry name" value="NADP_OxRdtase_dom"/>
</dbReference>
<evidence type="ECO:0000259" key="2">
    <source>
        <dbReference type="Pfam" id="PF00248"/>
    </source>
</evidence>
<dbReference type="STRING" id="743788.S8EM75"/>
<dbReference type="PANTHER" id="PTHR43625">
    <property type="entry name" value="AFLATOXIN B1 ALDEHYDE REDUCTASE"/>
    <property type="match status" value="1"/>
</dbReference>
<dbReference type="SUPFAM" id="SSF51430">
    <property type="entry name" value="NAD(P)-linked oxidoreductase"/>
    <property type="match status" value="1"/>
</dbReference>
<dbReference type="InterPro" id="IPR050791">
    <property type="entry name" value="Aldo-Keto_reductase"/>
</dbReference>
<organism evidence="3 4">
    <name type="scientific">Fomitopsis schrenkii</name>
    <name type="common">Brown rot fungus</name>
    <dbReference type="NCBI Taxonomy" id="2126942"/>
    <lineage>
        <taxon>Eukaryota</taxon>
        <taxon>Fungi</taxon>
        <taxon>Dikarya</taxon>
        <taxon>Basidiomycota</taxon>
        <taxon>Agaricomycotina</taxon>
        <taxon>Agaricomycetes</taxon>
        <taxon>Polyporales</taxon>
        <taxon>Fomitopsis</taxon>
    </lineage>
</organism>
<dbReference type="HOGENOM" id="CLU_023205_2_1_1"/>
<dbReference type="eggNOG" id="KOG1575">
    <property type="taxonomic scope" value="Eukaryota"/>
</dbReference>
<reference evidence="3 4" key="1">
    <citation type="journal article" date="2012" name="Science">
        <title>The Paleozoic origin of enzymatic lignin decomposition reconstructed from 31 fungal genomes.</title>
        <authorList>
            <person name="Floudas D."/>
            <person name="Binder M."/>
            <person name="Riley R."/>
            <person name="Barry K."/>
            <person name="Blanchette R.A."/>
            <person name="Henrissat B."/>
            <person name="Martinez A.T."/>
            <person name="Otillar R."/>
            <person name="Spatafora J.W."/>
            <person name="Yadav J.S."/>
            <person name="Aerts A."/>
            <person name="Benoit I."/>
            <person name="Boyd A."/>
            <person name="Carlson A."/>
            <person name="Copeland A."/>
            <person name="Coutinho P.M."/>
            <person name="de Vries R.P."/>
            <person name="Ferreira P."/>
            <person name="Findley K."/>
            <person name="Foster B."/>
            <person name="Gaskell J."/>
            <person name="Glotzer D."/>
            <person name="Gorecki P."/>
            <person name="Heitman J."/>
            <person name="Hesse C."/>
            <person name="Hori C."/>
            <person name="Igarashi K."/>
            <person name="Jurgens J.A."/>
            <person name="Kallen N."/>
            <person name="Kersten P."/>
            <person name="Kohler A."/>
            <person name="Kuees U."/>
            <person name="Kumar T.K.A."/>
            <person name="Kuo A."/>
            <person name="LaButti K."/>
            <person name="Larrondo L.F."/>
            <person name="Lindquist E."/>
            <person name="Ling A."/>
            <person name="Lombard V."/>
            <person name="Lucas S."/>
            <person name="Lundell T."/>
            <person name="Martin R."/>
            <person name="McLaughlin D.J."/>
            <person name="Morgenstern I."/>
            <person name="Morin E."/>
            <person name="Murat C."/>
            <person name="Nagy L.G."/>
            <person name="Nolan M."/>
            <person name="Ohm R.A."/>
            <person name="Patyshakuliyeva A."/>
            <person name="Rokas A."/>
            <person name="Ruiz-Duenas F.J."/>
            <person name="Sabat G."/>
            <person name="Salamov A."/>
            <person name="Samejima M."/>
            <person name="Schmutz J."/>
            <person name="Slot J.C."/>
            <person name="St John F."/>
            <person name="Stenlid J."/>
            <person name="Sun H."/>
            <person name="Sun S."/>
            <person name="Syed K."/>
            <person name="Tsang A."/>
            <person name="Wiebenga A."/>
            <person name="Young D."/>
            <person name="Pisabarro A."/>
            <person name="Eastwood D.C."/>
            <person name="Martin F."/>
            <person name="Cullen D."/>
            <person name="Grigoriev I.V."/>
            <person name="Hibbett D.S."/>
        </authorList>
    </citation>
    <scope>NUCLEOTIDE SEQUENCE</scope>
    <source>
        <strain evidence="4">FP-58527</strain>
    </source>
</reference>
<name>S8EM75_FOMSC</name>
<proteinExistence type="predicted"/>